<organism evidence="1 2">
    <name type="scientific">Rubus argutus</name>
    <name type="common">Southern blackberry</name>
    <dbReference type="NCBI Taxonomy" id="59490"/>
    <lineage>
        <taxon>Eukaryota</taxon>
        <taxon>Viridiplantae</taxon>
        <taxon>Streptophyta</taxon>
        <taxon>Embryophyta</taxon>
        <taxon>Tracheophyta</taxon>
        <taxon>Spermatophyta</taxon>
        <taxon>Magnoliopsida</taxon>
        <taxon>eudicotyledons</taxon>
        <taxon>Gunneridae</taxon>
        <taxon>Pentapetalae</taxon>
        <taxon>rosids</taxon>
        <taxon>fabids</taxon>
        <taxon>Rosales</taxon>
        <taxon>Rosaceae</taxon>
        <taxon>Rosoideae</taxon>
        <taxon>Rosoideae incertae sedis</taxon>
        <taxon>Rubus</taxon>
    </lineage>
</organism>
<reference evidence="1 2" key="1">
    <citation type="journal article" date="2023" name="G3 (Bethesda)">
        <title>A chromosome-length genome assembly and annotation of blackberry (Rubus argutus, cv. 'Hillquist').</title>
        <authorList>
            <person name="Bruna T."/>
            <person name="Aryal R."/>
            <person name="Dudchenko O."/>
            <person name="Sargent D.J."/>
            <person name="Mead D."/>
            <person name="Buti M."/>
            <person name="Cavallini A."/>
            <person name="Hytonen T."/>
            <person name="Andres J."/>
            <person name="Pham M."/>
            <person name="Weisz D."/>
            <person name="Mascagni F."/>
            <person name="Usai G."/>
            <person name="Natali L."/>
            <person name="Bassil N."/>
            <person name="Fernandez G.E."/>
            <person name="Lomsadze A."/>
            <person name="Armour M."/>
            <person name="Olukolu B."/>
            <person name="Poorten T."/>
            <person name="Britton C."/>
            <person name="Davik J."/>
            <person name="Ashrafi H."/>
            <person name="Aiden E.L."/>
            <person name="Borodovsky M."/>
            <person name="Worthington M."/>
        </authorList>
    </citation>
    <scope>NUCLEOTIDE SEQUENCE [LARGE SCALE GENOMIC DNA]</scope>
    <source>
        <strain evidence="1">PI 553951</strain>
    </source>
</reference>
<keyword evidence="2" id="KW-1185">Reference proteome</keyword>
<proteinExistence type="predicted"/>
<gene>
    <name evidence="1" type="ORF">M0R45_001859</name>
</gene>
<comment type="caution">
    <text evidence="1">The sequence shown here is derived from an EMBL/GenBank/DDBJ whole genome shotgun (WGS) entry which is preliminary data.</text>
</comment>
<dbReference type="AlphaFoldDB" id="A0AAW1VKN4"/>
<dbReference type="EMBL" id="JBEDUW010000272">
    <property type="protein sequence ID" value="KAK9901902.1"/>
    <property type="molecule type" value="Genomic_DNA"/>
</dbReference>
<name>A0AAW1VKN4_RUBAR</name>
<evidence type="ECO:0000313" key="2">
    <source>
        <dbReference type="Proteomes" id="UP001457282"/>
    </source>
</evidence>
<accession>A0AAW1VKN4</accession>
<evidence type="ECO:0000313" key="1">
    <source>
        <dbReference type="EMBL" id="KAK9901902.1"/>
    </source>
</evidence>
<protein>
    <submittedName>
        <fullName evidence="1">Uncharacterized protein</fullName>
    </submittedName>
</protein>
<dbReference type="Proteomes" id="UP001457282">
    <property type="component" value="Unassembled WGS sequence"/>
</dbReference>
<sequence>MLVNLVAMAWMAGSMNLQSMHHDAEKIDHKQFGSVLNGCSAVAVSLSHQSFNPPPASLTHIIGTSSELSVSTLPSLVVPPLRCQELPLRCSISPTPGSSVHEPSVDRVPSRTELFLPANPTQFRQHRYSQVYTAIVNQATVAVDIAKLPSPCRQARDLLQSWQLISALALLVYPPPITHFVPSAQFAEINLTTPLHL</sequence>